<evidence type="ECO:0000313" key="10">
    <source>
        <dbReference type="RefSeq" id="XP_012939638.1"/>
    </source>
</evidence>
<evidence type="ECO:0000256" key="4">
    <source>
        <dbReference type="ARBA" id="ARBA00022801"/>
    </source>
</evidence>
<feature type="signal peptide" evidence="7">
    <location>
        <begin position="1"/>
        <end position="29"/>
    </location>
</feature>
<sequence length="590" mass="65897">MGDESHVSCALVTLSLVCALLCPVPSALAADRPHIILIVADDLGHNDVSFHGSDQIPTPNIDFLAYNGVILNNYYVSPICTPTRSALLTGRHPIHTGMQHGVILGAEPYGLPLRETLLPQYLNTLGYRSRIVGKWHLGMFQWEYTPLYRGFESHLGYYQGCEDYYDHTSEFHLKKMWGLDFRRDRNLLWNCTGQYSTEVFLHEAVNIINTHNDSEPLFLYLPFQAVHSGNSDGPHLQAPDKYIQRFGYIENHDRRIYAAMVSALDDAVGAVYDALKTSGMLQNSVIVFTTDNGGPANGFDKNAASNFPLRGVKATLWEGGVRGVGLLHSPLLHTQGYVSEQMLHVCDWLPTLYAAAGGDPSTLHNLDGFNAWDMLSRNSSGVRTEMLHNIDPIGDFAGVRVGDYKLLIGDVGVNWGGWYPPYQLAGDEITLNYLNFTDDLTERVTQDSRRRELEQKYREYWGPEILARLEDLHSSGRKKGAELVFHSQISLGQVFSASKDWVRGTPVRIECGVKPANASTNCDPRKSPCLFHIPTDPCEYNNIAESHTEVVTALFARIKDYAATMVPPGNKPNDDRGNPKYHGGAWLPWM</sequence>
<reference evidence="10" key="1">
    <citation type="submission" date="2025-08" db="UniProtKB">
        <authorList>
            <consortium name="RefSeq"/>
        </authorList>
    </citation>
    <scope>IDENTIFICATION</scope>
</reference>
<name>A0ABM1A2P7_APLCA</name>
<evidence type="ECO:0000256" key="5">
    <source>
        <dbReference type="ARBA" id="ARBA00022837"/>
    </source>
</evidence>
<dbReference type="InterPro" id="IPR000917">
    <property type="entry name" value="Sulfatase_N"/>
</dbReference>
<keyword evidence="4" id="KW-0378">Hydrolase</keyword>
<proteinExistence type="inferred from homology"/>
<keyword evidence="6" id="KW-0325">Glycoprotein</keyword>
<keyword evidence="3" id="KW-0479">Metal-binding</keyword>
<feature type="domain" description="Sulfatase N-terminal" evidence="8">
    <location>
        <begin position="33"/>
        <end position="357"/>
    </location>
</feature>
<dbReference type="Pfam" id="PF00884">
    <property type="entry name" value="Sulfatase"/>
    <property type="match status" value="1"/>
</dbReference>
<evidence type="ECO:0000313" key="9">
    <source>
        <dbReference type="Proteomes" id="UP000694888"/>
    </source>
</evidence>
<dbReference type="RefSeq" id="XP_012939638.1">
    <property type="nucleotide sequence ID" value="XM_013084184.2"/>
</dbReference>
<evidence type="ECO:0000256" key="1">
    <source>
        <dbReference type="ARBA" id="ARBA00001913"/>
    </source>
</evidence>
<gene>
    <name evidence="10" type="primary">LOC101846360</name>
</gene>
<dbReference type="PROSITE" id="PS00523">
    <property type="entry name" value="SULFATASE_1"/>
    <property type="match status" value="1"/>
</dbReference>
<feature type="chain" id="PRO_5045392405" evidence="7">
    <location>
        <begin position="30"/>
        <end position="590"/>
    </location>
</feature>
<dbReference type="CDD" id="cd16029">
    <property type="entry name" value="4-S"/>
    <property type="match status" value="1"/>
</dbReference>
<protein>
    <submittedName>
        <fullName evidence="10">Arylsulfatase I</fullName>
    </submittedName>
</protein>
<organism evidence="9 10">
    <name type="scientific">Aplysia californica</name>
    <name type="common">California sea hare</name>
    <dbReference type="NCBI Taxonomy" id="6500"/>
    <lineage>
        <taxon>Eukaryota</taxon>
        <taxon>Metazoa</taxon>
        <taxon>Spiralia</taxon>
        <taxon>Lophotrochozoa</taxon>
        <taxon>Mollusca</taxon>
        <taxon>Gastropoda</taxon>
        <taxon>Heterobranchia</taxon>
        <taxon>Euthyneura</taxon>
        <taxon>Tectipleura</taxon>
        <taxon>Aplysiida</taxon>
        <taxon>Aplysioidea</taxon>
        <taxon>Aplysiidae</taxon>
        <taxon>Aplysia</taxon>
    </lineage>
</organism>
<evidence type="ECO:0000259" key="8">
    <source>
        <dbReference type="Pfam" id="PF00884"/>
    </source>
</evidence>
<keyword evidence="7" id="KW-0732">Signal</keyword>
<dbReference type="GeneID" id="101846360"/>
<keyword evidence="5" id="KW-0106">Calcium</keyword>
<dbReference type="PROSITE" id="PS00149">
    <property type="entry name" value="SULFATASE_2"/>
    <property type="match status" value="1"/>
</dbReference>
<evidence type="ECO:0000256" key="3">
    <source>
        <dbReference type="ARBA" id="ARBA00022723"/>
    </source>
</evidence>
<dbReference type="SUPFAM" id="SSF53649">
    <property type="entry name" value="Alkaline phosphatase-like"/>
    <property type="match status" value="1"/>
</dbReference>
<dbReference type="PANTHER" id="PTHR10342">
    <property type="entry name" value="ARYLSULFATASE"/>
    <property type="match status" value="1"/>
</dbReference>
<dbReference type="Gene3D" id="3.30.1120.10">
    <property type="match status" value="1"/>
</dbReference>
<dbReference type="InterPro" id="IPR017850">
    <property type="entry name" value="Alkaline_phosphatase_core_sf"/>
</dbReference>
<evidence type="ECO:0000256" key="2">
    <source>
        <dbReference type="ARBA" id="ARBA00008779"/>
    </source>
</evidence>
<dbReference type="Gene3D" id="3.40.720.10">
    <property type="entry name" value="Alkaline Phosphatase, subunit A"/>
    <property type="match status" value="1"/>
</dbReference>
<dbReference type="PANTHER" id="PTHR10342:SF273">
    <property type="entry name" value="RE14504P"/>
    <property type="match status" value="1"/>
</dbReference>
<dbReference type="InterPro" id="IPR047115">
    <property type="entry name" value="ARSB"/>
</dbReference>
<dbReference type="Proteomes" id="UP000694888">
    <property type="component" value="Unplaced"/>
</dbReference>
<comment type="similarity">
    <text evidence="2">Belongs to the sulfatase family.</text>
</comment>
<keyword evidence="9" id="KW-1185">Reference proteome</keyword>
<evidence type="ECO:0000256" key="7">
    <source>
        <dbReference type="SAM" id="SignalP"/>
    </source>
</evidence>
<comment type="cofactor">
    <cofactor evidence="1">
        <name>Ca(2+)</name>
        <dbReference type="ChEBI" id="CHEBI:29108"/>
    </cofactor>
</comment>
<dbReference type="InterPro" id="IPR024607">
    <property type="entry name" value="Sulfatase_CS"/>
</dbReference>
<accession>A0ABM1A2P7</accession>
<evidence type="ECO:0000256" key="6">
    <source>
        <dbReference type="ARBA" id="ARBA00023180"/>
    </source>
</evidence>